<dbReference type="SUPFAM" id="SSF109604">
    <property type="entry name" value="HD-domain/PDEase-like"/>
    <property type="match status" value="1"/>
</dbReference>
<organism evidence="2 3">
    <name type="scientific">Paenibacillus auburnensis</name>
    <dbReference type="NCBI Taxonomy" id="2905649"/>
    <lineage>
        <taxon>Bacteria</taxon>
        <taxon>Bacillati</taxon>
        <taxon>Bacillota</taxon>
        <taxon>Bacilli</taxon>
        <taxon>Bacillales</taxon>
        <taxon>Paenibacillaceae</taxon>
        <taxon>Paenibacillus</taxon>
    </lineage>
</organism>
<dbReference type="SMART" id="SM00471">
    <property type="entry name" value="HDc"/>
    <property type="match status" value="1"/>
</dbReference>
<dbReference type="InterPro" id="IPR003607">
    <property type="entry name" value="HD/PDEase_dom"/>
</dbReference>
<name>A0ABM9BQR5_9BACL</name>
<dbReference type="EMBL" id="CAKMMG010000001">
    <property type="protein sequence ID" value="CAH1192694.1"/>
    <property type="molecule type" value="Genomic_DNA"/>
</dbReference>
<dbReference type="Pfam" id="PF13487">
    <property type="entry name" value="HD_5"/>
    <property type="match status" value="1"/>
</dbReference>
<dbReference type="PROSITE" id="PS51832">
    <property type="entry name" value="HD_GYP"/>
    <property type="match status" value="1"/>
</dbReference>
<comment type="caution">
    <text evidence="2">The sequence shown here is derived from an EMBL/GenBank/DDBJ whole genome shotgun (WGS) entry which is preliminary data.</text>
</comment>
<reference evidence="2" key="1">
    <citation type="submission" date="2022-01" db="EMBL/GenBank/DDBJ databases">
        <authorList>
            <person name="Criscuolo A."/>
        </authorList>
    </citation>
    <scope>NUCLEOTIDE SEQUENCE</scope>
    <source>
        <strain evidence="2">CIP111892</strain>
    </source>
</reference>
<gene>
    <name evidence="2" type="ORF">PAECIP111892_01076</name>
</gene>
<evidence type="ECO:0000313" key="2">
    <source>
        <dbReference type="EMBL" id="CAH1192694.1"/>
    </source>
</evidence>
<evidence type="ECO:0000313" key="3">
    <source>
        <dbReference type="Proteomes" id="UP000838324"/>
    </source>
</evidence>
<protein>
    <recommendedName>
        <fullName evidence="1">HD-GYP domain-containing protein</fullName>
    </recommendedName>
</protein>
<keyword evidence="3" id="KW-1185">Reference proteome</keyword>
<dbReference type="Gene3D" id="1.10.3210.10">
    <property type="entry name" value="Hypothetical protein af1432"/>
    <property type="match status" value="1"/>
</dbReference>
<dbReference type="Proteomes" id="UP000838324">
    <property type="component" value="Unassembled WGS sequence"/>
</dbReference>
<dbReference type="PANTHER" id="PTHR43155:SF2">
    <property type="entry name" value="CYCLIC DI-GMP PHOSPHODIESTERASE PA4108"/>
    <property type="match status" value="1"/>
</dbReference>
<dbReference type="InterPro" id="IPR037522">
    <property type="entry name" value="HD_GYP_dom"/>
</dbReference>
<dbReference type="CDD" id="cd00077">
    <property type="entry name" value="HDc"/>
    <property type="match status" value="1"/>
</dbReference>
<dbReference type="RefSeq" id="WP_236330563.1">
    <property type="nucleotide sequence ID" value="NZ_CAKMMG010000001.1"/>
</dbReference>
<feature type="domain" description="HD-GYP" evidence="1">
    <location>
        <begin position="105"/>
        <end position="301"/>
    </location>
</feature>
<accession>A0ABM9BQR5</accession>
<proteinExistence type="predicted"/>
<evidence type="ECO:0000259" key="1">
    <source>
        <dbReference type="PROSITE" id="PS51832"/>
    </source>
</evidence>
<dbReference type="PANTHER" id="PTHR43155">
    <property type="entry name" value="CYCLIC DI-GMP PHOSPHODIESTERASE PA4108-RELATED"/>
    <property type="match status" value="1"/>
</dbReference>
<sequence length="344" mass="39192">MRTINNINNEQYLGKQLVDNLFNHKGVFVLPAKTLLTGDHIRLISQHRIMLQPQDVVQVDSATFYQIAVDDCTAAMESIFEQLRYNKSKRLPMIELRNEVIPFIQQVSEKNDFFGILAALQPKDDYTYRHNVAVGILSTLLGKWLKLKPEELGMLTIAATLHDIGKIMIPSEILTKAGPLDEEEMALMRKHTTYGYELIRDTVGTNHQQALVALQHHERMDGSGYPFGVLGHRITDFSKIVAVTDIFHAMTSERFYRPAAPLYEVLRQMEDNAFGKLDPYICSVFINKLMQSMLGNDVELTDGRVGKIILILAHDPLRPLVNIEEDFIDLSRHRDLGIVRVIPQ</sequence>